<comment type="function">
    <text evidence="8">Toxic component of a toxin-antitoxin (TA) system. An RNase.</text>
</comment>
<dbReference type="PANTHER" id="PTHR33653:SF1">
    <property type="entry name" value="RIBONUCLEASE VAPC2"/>
    <property type="match status" value="1"/>
</dbReference>
<feature type="domain" description="PIN" evidence="9">
    <location>
        <begin position="2"/>
        <end position="123"/>
    </location>
</feature>
<evidence type="ECO:0000259" key="9">
    <source>
        <dbReference type="Pfam" id="PF01850"/>
    </source>
</evidence>
<dbReference type="InterPro" id="IPR002716">
    <property type="entry name" value="PIN_dom"/>
</dbReference>
<keyword evidence="8" id="KW-0800">Toxin</keyword>
<dbReference type="GO" id="GO:0016787">
    <property type="term" value="F:hydrolase activity"/>
    <property type="evidence" value="ECO:0007669"/>
    <property type="project" value="UniProtKB-KW"/>
</dbReference>
<protein>
    <recommendedName>
        <fullName evidence="8">Ribonuclease VapC</fullName>
        <shortName evidence="8">RNase VapC</shortName>
        <ecNumber evidence="8">3.1.-.-</ecNumber>
    </recommendedName>
    <alternativeName>
        <fullName evidence="8">Toxin VapC</fullName>
    </alternativeName>
</protein>
<comment type="cofactor">
    <cofactor evidence="1 8">
        <name>Mg(2+)</name>
        <dbReference type="ChEBI" id="CHEBI:18420"/>
    </cofactor>
</comment>
<dbReference type="Gene3D" id="3.40.50.1010">
    <property type="entry name" value="5'-nuclease"/>
    <property type="match status" value="1"/>
</dbReference>
<evidence type="ECO:0000256" key="7">
    <source>
        <dbReference type="ARBA" id="ARBA00038093"/>
    </source>
</evidence>
<dbReference type="Proteomes" id="UP000422108">
    <property type="component" value="Chromosome"/>
</dbReference>
<dbReference type="CDD" id="cd09881">
    <property type="entry name" value="PIN_VapC4-5_FitB-like"/>
    <property type="match status" value="1"/>
</dbReference>
<keyword evidence="5 8" id="KW-0378">Hydrolase</keyword>
<accession>A0A5K8A5G8</accession>
<dbReference type="AlphaFoldDB" id="A0A5K8A5G8"/>
<dbReference type="EC" id="3.1.-.-" evidence="8"/>
<feature type="binding site" evidence="8">
    <location>
        <position position="97"/>
    </location>
    <ligand>
        <name>Mg(2+)</name>
        <dbReference type="ChEBI" id="CHEBI:18420"/>
    </ligand>
</feature>
<dbReference type="SUPFAM" id="SSF88723">
    <property type="entry name" value="PIN domain-like"/>
    <property type="match status" value="1"/>
</dbReference>
<proteinExistence type="inferred from homology"/>
<evidence type="ECO:0000313" key="10">
    <source>
        <dbReference type="EMBL" id="BBO87618.1"/>
    </source>
</evidence>
<gene>
    <name evidence="10" type="primary">vapC_1</name>
    <name evidence="8" type="synonym">vapC</name>
    <name evidence="10" type="ORF">DSCOOX_07980</name>
</gene>
<dbReference type="PANTHER" id="PTHR33653">
    <property type="entry name" value="RIBONUCLEASE VAPC2"/>
    <property type="match status" value="1"/>
</dbReference>
<evidence type="ECO:0000256" key="3">
    <source>
        <dbReference type="ARBA" id="ARBA00022722"/>
    </source>
</evidence>
<dbReference type="EMBL" id="AP021879">
    <property type="protein sequence ID" value="BBO87618.1"/>
    <property type="molecule type" value="Genomic_DNA"/>
</dbReference>
<name>A0A5K8A5G8_9BACT</name>
<dbReference type="InterPro" id="IPR050556">
    <property type="entry name" value="Type_II_TA_system_RNase"/>
</dbReference>
<keyword evidence="6 8" id="KW-0460">Magnesium</keyword>
<reference evidence="10 11" key="1">
    <citation type="submission" date="2019-11" db="EMBL/GenBank/DDBJ databases">
        <title>Comparative genomics of hydrocarbon-degrading Desulfosarcina strains.</title>
        <authorList>
            <person name="Watanabe M."/>
            <person name="Kojima H."/>
            <person name="Fukui M."/>
        </authorList>
    </citation>
    <scope>NUCLEOTIDE SEQUENCE [LARGE SCALE GENOMIC DNA]</scope>
    <source>
        <strain evidence="11">oXyS1</strain>
    </source>
</reference>
<keyword evidence="2 8" id="KW-1277">Toxin-antitoxin system</keyword>
<keyword evidence="3 8" id="KW-0540">Nuclease</keyword>
<evidence type="ECO:0000256" key="4">
    <source>
        <dbReference type="ARBA" id="ARBA00022723"/>
    </source>
</evidence>
<dbReference type="InterPro" id="IPR022907">
    <property type="entry name" value="VapC_family"/>
</dbReference>
<evidence type="ECO:0000256" key="2">
    <source>
        <dbReference type="ARBA" id="ARBA00022649"/>
    </source>
</evidence>
<comment type="similarity">
    <text evidence="7 8">Belongs to the PINc/VapC protein family.</text>
</comment>
<dbReference type="HAMAP" id="MF_00265">
    <property type="entry name" value="VapC_Nob1"/>
    <property type="match status" value="1"/>
</dbReference>
<evidence type="ECO:0000256" key="8">
    <source>
        <dbReference type="HAMAP-Rule" id="MF_00265"/>
    </source>
</evidence>
<dbReference type="GO" id="GO:0004540">
    <property type="term" value="F:RNA nuclease activity"/>
    <property type="evidence" value="ECO:0007669"/>
    <property type="project" value="InterPro"/>
</dbReference>
<dbReference type="Pfam" id="PF01850">
    <property type="entry name" value="PIN"/>
    <property type="match status" value="1"/>
</dbReference>
<evidence type="ECO:0000313" key="11">
    <source>
        <dbReference type="Proteomes" id="UP000422108"/>
    </source>
</evidence>
<organism evidence="10 11">
    <name type="scientific">Desulfosarcina ovata subsp. ovata</name>
    <dbReference type="NCBI Taxonomy" id="2752305"/>
    <lineage>
        <taxon>Bacteria</taxon>
        <taxon>Pseudomonadati</taxon>
        <taxon>Thermodesulfobacteriota</taxon>
        <taxon>Desulfobacteria</taxon>
        <taxon>Desulfobacterales</taxon>
        <taxon>Desulfosarcinaceae</taxon>
        <taxon>Desulfosarcina</taxon>
    </lineage>
</organism>
<keyword evidence="4 8" id="KW-0479">Metal-binding</keyword>
<keyword evidence="11" id="KW-1185">Reference proteome</keyword>
<sequence length="133" mass="15316">MYLLDTNIVSYWMRGDSAIIQKIQTFSPSDLSLSTVTLAEIYYGIEKSPTRKKERQLKIERIKSQLEIYPFNESAALKYGSIRASLEKQGQPISERDLQIAAIALANKFCVVTHNVKEFRRITDLKVEDWAQD</sequence>
<dbReference type="GO" id="GO:0000287">
    <property type="term" value="F:magnesium ion binding"/>
    <property type="evidence" value="ECO:0007669"/>
    <property type="project" value="UniProtKB-UniRule"/>
</dbReference>
<dbReference type="GO" id="GO:0090729">
    <property type="term" value="F:toxin activity"/>
    <property type="evidence" value="ECO:0007669"/>
    <property type="project" value="UniProtKB-KW"/>
</dbReference>
<evidence type="ECO:0000256" key="5">
    <source>
        <dbReference type="ARBA" id="ARBA00022801"/>
    </source>
</evidence>
<evidence type="ECO:0000256" key="1">
    <source>
        <dbReference type="ARBA" id="ARBA00001946"/>
    </source>
</evidence>
<feature type="binding site" evidence="8">
    <location>
        <position position="5"/>
    </location>
    <ligand>
        <name>Mg(2+)</name>
        <dbReference type="ChEBI" id="CHEBI:18420"/>
    </ligand>
</feature>
<evidence type="ECO:0000256" key="6">
    <source>
        <dbReference type="ARBA" id="ARBA00022842"/>
    </source>
</evidence>
<dbReference type="InterPro" id="IPR029060">
    <property type="entry name" value="PIN-like_dom_sf"/>
</dbReference>